<dbReference type="GO" id="GO:0005576">
    <property type="term" value="C:extracellular region"/>
    <property type="evidence" value="ECO:0007669"/>
    <property type="project" value="InterPro"/>
</dbReference>
<dbReference type="FunFam" id="3.40.33.10:FF:000002">
    <property type="entry name" value="Golgi-associated plant pathogenesis-related protein 1"/>
    <property type="match status" value="1"/>
</dbReference>
<dbReference type="Proteomes" id="UP000288716">
    <property type="component" value="Unassembled WGS sequence"/>
</dbReference>
<dbReference type="STRING" id="299467.A0A443SUM2"/>
<proteinExistence type="predicted"/>
<dbReference type="InterPro" id="IPR018244">
    <property type="entry name" value="Allrgn_V5/Tpx1_CS"/>
</dbReference>
<evidence type="ECO:0000313" key="3">
    <source>
        <dbReference type="EMBL" id="RWS31209.1"/>
    </source>
</evidence>
<gene>
    <name evidence="3" type="ORF">B4U80_00298</name>
</gene>
<protein>
    <recommendedName>
        <fullName evidence="2">SCP domain-containing protein</fullName>
    </recommendedName>
</protein>
<reference evidence="3 4" key="1">
    <citation type="journal article" date="2018" name="Gigascience">
        <title>Genomes of trombidid mites reveal novel predicted allergens and laterally-transferred genes associated with secondary metabolism.</title>
        <authorList>
            <person name="Dong X."/>
            <person name="Chaisiri K."/>
            <person name="Xia D."/>
            <person name="Armstrong S.D."/>
            <person name="Fang Y."/>
            <person name="Donnelly M.J."/>
            <person name="Kadowaki T."/>
            <person name="McGarry J.W."/>
            <person name="Darby A.C."/>
            <person name="Makepeace B.L."/>
        </authorList>
    </citation>
    <scope>NUCLEOTIDE SEQUENCE [LARGE SCALE GENOMIC DNA]</scope>
    <source>
        <strain evidence="3">UoL-UT</strain>
    </source>
</reference>
<dbReference type="SMART" id="SM00198">
    <property type="entry name" value="SCP"/>
    <property type="match status" value="1"/>
</dbReference>
<dbReference type="InterPro" id="IPR034113">
    <property type="entry name" value="SCP_GAPR1-like"/>
</dbReference>
<dbReference type="InterPro" id="IPR001283">
    <property type="entry name" value="CRISP-related"/>
</dbReference>
<dbReference type="PROSITE" id="PS01009">
    <property type="entry name" value="CRISP_1"/>
    <property type="match status" value="1"/>
</dbReference>
<dbReference type="OrthoDB" id="6433391at2759"/>
<evidence type="ECO:0000313" key="4">
    <source>
        <dbReference type="Proteomes" id="UP000288716"/>
    </source>
</evidence>
<dbReference type="PANTHER" id="PTHR10334">
    <property type="entry name" value="CYSTEINE-RICH SECRETORY PROTEIN-RELATED"/>
    <property type="match status" value="1"/>
</dbReference>
<dbReference type="InterPro" id="IPR014044">
    <property type="entry name" value="CAP_dom"/>
</dbReference>
<dbReference type="CDD" id="cd05382">
    <property type="entry name" value="CAP_GAPR1-like"/>
    <property type="match status" value="1"/>
</dbReference>
<dbReference type="Pfam" id="PF00188">
    <property type="entry name" value="CAP"/>
    <property type="match status" value="1"/>
</dbReference>
<feature type="region of interest" description="Disordered" evidence="1">
    <location>
        <begin position="1"/>
        <end position="29"/>
    </location>
</feature>
<evidence type="ECO:0000259" key="2">
    <source>
        <dbReference type="SMART" id="SM00198"/>
    </source>
</evidence>
<feature type="compositionally biased region" description="Basic residues" evidence="1">
    <location>
        <begin position="8"/>
        <end position="18"/>
    </location>
</feature>
<dbReference type="Gene3D" id="3.40.33.10">
    <property type="entry name" value="CAP"/>
    <property type="match status" value="1"/>
</dbReference>
<dbReference type="EMBL" id="NCKV01000239">
    <property type="protein sequence ID" value="RWS31209.1"/>
    <property type="molecule type" value="Genomic_DNA"/>
</dbReference>
<dbReference type="AlphaFoldDB" id="A0A443SUM2"/>
<evidence type="ECO:0000256" key="1">
    <source>
        <dbReference type="SAM" id="MobiDB-lite"/>
    </source>
</evidence>
<feature type="domain" description="SCP" evidence="2">
    <location>
        <begin position="2"/>
        <end position="135"/>
    </location>
</feature>
<dbReference type="PRINTS" id="PR00837">
    <property type="entry name" value="V5TPXLIKE"/>
</dbReference>
<dbReference type="SUPFAM" id="SSF55797">
    <property type="entry name" value="PR-1-like"/>
    <property type="match status" value="1"/>
</dbReference>
<feature type="non-terminal residue" evidence="3">
    <location>
        <position position="1"/>
    </location>
</feature>
<accession>A0A443SUM2</accession>
<name>A0A443SUM2_9ACAR</name>
<sequence length="143" mass="16071">KSFTKQCLKAHNKHRSRHNAPDLEEDDDLSEEALKVAKDNAEKGILEHSGGDYGENLFMFSSSMKITDFNCTKAVDAWYNEYKLYDFDRGEYVPGAGHFTQVVWKNSQFLGCALASLRNSLVIACEYKPAGNVIGTFKENVHG</sequence>
<comment type="caution">
    <text evidence="3">The sequence shown here is derived from an EMBL/GenBank/DDBJ whole genome shotgun (WGS) entry which is preliminary data.</text>
</comment>
<organism evidence="3 4">
    <name type="scientific">Leptotrombidium deliense</name>
    <dbReference type="NCBI Taxonomy" id="299467"/>
    <lineage>
        <taxon>Eukaryota</taxon>
        <taxon>Metazoa</taxon>
        <taxon>Ecdysozoa</taxon>
        <taxon>Arthropoda</taxon>
        <taxon>Chelicerata</taxon>
        <taxon>Arachnida</taxon>
        <taxon>Acari</taxon>
        <taxon>Acariformes</taxon>
        <taxon>Trombidiformes</taxon>
        <taxon>Prostigmata</taxon>
        <taxon>Anystina</taxon>
        <taxon>Parasitengona</taxon>
        <taxon>Trombiculoidea</taxon>
        <taxon>Trombiculidae</taxon>
        <taxon>Leptotrombidium</taxon>
    </lineage>
</organism>
<keyword evidence="4" id="KW-1185">Reference proteome</keyword>
<dbReference type="InterPro" id="IPR035940">
    <property type="entry name" value="CAP_sf"/>
</dbReference>
<dbReference type="VEuPathDB" id="VectorBase:LDEU000831"/>